<feature type="transmembrane region" description="Helical" evidence="8">
    <location>
        <begin position="94"/>
        <end position="117"/>
    </location>
</feature>
<evidence type="ECO:0000256" key="6">
    <source>
        <dbReference type="ARBA" id="ARBA00022989"/>
    </source>
</evidence>
<gene>
    <name evidence="11" type="primary">potH</name>
    <name evidence="11" type="ORF">GMA8713_00295</name>
</gene>
<evidence type="ECO:0000259" key="10">
    <source>
        <dbReference type="PROSITE" id="PS50928"/>
    </source>
</evidence>
<protein>
    <submittedName>
        <fullName evidence="11">Putrescine transport system permease protein PotH</fullName>
    </submittedName>
</protein>
<keyword evidence="12" id="KW-1185">Reference proteome</keyword>
<dbReference type="CDD" id="cd06261">
    <property type="entry name" value="TM_PBP2"/>
    <property type="match status" value="1"/>
</dbReference>
<evidence type="ECO:0000256" key="8">
    <source>
        <dbReference type="RuleBase" id="RU363032"/>
    </source>
</evidence>
<feature type="transmembrane region" description="Helical" evidence="8">
    <location>
        <begin position="37"/>
        <end position="63"/>
    </location>
</feature>
<comment type="subcellular location">
    <subcellularLocation>
        <location evidence="1 8">Cell membrane</location>
        <topology evidence="1 8">Multi-pass membrane protein</topology>
    </subcellularLocation>
</comment>
<sequence>MTTLTNAQTKTPAPSNAPHKNKMLFPKGRHITMSIPYLWLLLFFAVPFLIVFKISFSMAALAIPPYEAIVAYVDEVIEITLNLENYLRILDDELYYLAYLSSVKIAFVSTLGCLLLGYPMAYAIARAPARMQTVLLLLIMLPSWTSFLIRVYAWMGLLSNTGIINNTLMWLGVISEPIQILNTNTAVYIGIVYTYLPFMVLPLYANLVKLDGSLLEAAADLGSRNFNTFWKVTLPLSKGGIIAGSMLVFIPVVGEVVIPELLGGPETLMIGKVLWQEFFNNRDWPVASALAIVMLLLLIIPITLFHHYQSKDMEADR</sequence>
<keyword evidence="4" id="KW-1003">Cell membrane</keyword>
<evidence type="ECO:0000256" key="4">
    <source>
        <dbReference type="ARBA" id="ARBA00022475"/>
    </source>
</evidence>
<dbReference type="Pfam" id="PF00528">
    <property type="entry name" value="BPD_transp_1"/>
    <property type="match status" value="1"/>
</dbReference>
<feature type="transmembrane region" description="Helical" evidence="8">
    <location>
        <begin position="186"/>
        <end position="205"/>
    </location>
</feature>
<evidence type="ECO:0000256" key="3">
    <source>
        <dbReference type="ARBA" id="ARBA00022448"/>
    </source>
</evidence>
<keyword evidence="6 8" id="KW-1133">Transmembrane helix</keyword>
<dbReference type="EMBL" id="FIZY01000001">
    <property type="protein sequence ID" value="CZF77731.1"/>
    <property type="molecule type" value="Genomic_DNA"/>
</dbReference>
<feature type="region of interest" description="Disordered" evidence="9">
    <location>
        <begin position="1"/>
        <end position="21"/>
    </location>
</feature>
<evidence type="ECO:0000256" key="5">
    <source>
        <dbReference type="ARBA" id="ARBA00022692"/>
    </source>
</evidence>
<reference evidence="12" key="1">
    <citation type="submission" date="2016-02" db="EMBL/GenBank/DDBJ databases">
        <authorList>
            <person name="Rodrigo-Torres Lidia"/>
            <person name="Arahal R.David."/>
        </authorList>
    </citation>
    <scope>NUCLEOTIDE SEQUENCE [LARGE SCALE GENOMIC DNA]</scope>
    <source>
        <strain evidence="12">CECT 8713</strain>
    </source>
</reference>
<keyword evidence="5 8" id="KW-0812">Transmembrane</keyword>
<keyword evidence="7 8" id="KW-0472">Membrane</keyword>
<dbReference type="InterPro" id="IPR000515">
    <property type="entry name" value="MetI-like"/>
</dbReference>
<keyword evidence="3 8" id="KW-0813">Transport</keyword>
<feature type="transmembrane region" description="Helical" evidence="8">
    <location>
        <begin position="241"/>
        <end position="263"/>
    </location>
</feature>
<evidence type="ECO:0000256" key="1">
    <source>
        <dbReference type="ARBA" id="ARBA00004651"/>
    </source>
</evidence>
<dbReference type="PANTHER" id="PTHR42929:SF3">
    <property type="entry name" value="PUTRESCINE TRANSPORT SYSTEM PERMEASE PROTEIN POTH"/>
    <property type="match status" value="1"/>
</dbReference>
<dbReference type="Gene3D" id="1.10.3720.10">
    <property type="entry name" value="MetI-like"/>
    <property type="match status" value="1"/>
</dbReference>
<accession>A0A128EUQ2</accession>
<organism evidence="11 12">
    <name type="scientific">Grimontia marina</name>
    <dbReference type="NCBI Taxonomy" id="646534"/>
    <lineage>
        <taxon>Bacteria</taxon>
        <taxon>Pseudomonadati</taxon>
        <taxon>Pseudomonadota</taxon>
        <taxon>Gammaproteobacteria</taxon>
        <taxon>Vibrionales</taxon>
        <taxon>Vibrionaceae</taxon>
        <taxon>Grimontia</taxon>
    </lineage>
</organism>
<name>A0A128EUQ2_9GAMM</name>
<dbReference type="Proteomes" id="UP000073601">
    <property type="component" value="Unassembled WGS sequence"/>
</dbReference>
<dbReference type="PROSITE" id="PS50928">
    <property type="entry name" value="ABC_TM1"/>
    <property type="match status" value="1"/>
</dbReference>
<feature type="domain" description="ABC transmembrane type-1" evidence="10">
    <location>
        <begin position="99"/>
        <end position="305"/>
    </location>
</feature>
<evidence type="ECO:0000256" key="9">
    <source>
        <dbReference type="SAM" id="MobiDB-lite"/>
    </source>
</evidence>
<dbReference type="GO" id="GO:0055085">
    <property type="term" value="P:transmembrane transport"/>
    <property type="evidence" value="ECO:0007669"/>
    <property type="project" value="InterPro"/>
</dbReference>
<evidence type="ECO:0000313" key="11">
    <source>
        <dbReference type="EMBL" id="CZF77731.1"/>
    </source>
</evidence>
<feature type="transmembrane region" description="Helical" evidence="8">
    <location>
        <begin position="151"/>
        <end position="174"/>
    </location>
</feature>
<dbReference type="PANTHER" id="PTHR42929">
    <property type="entry name" value="INNER MEMBRANE ABC TRANSPORTER PERMEASE PROTEIN YDCU-RELATED-RELATED"/>
    <property type="match status" value="1"/>
</dbReference>
<comment type="similarity">
    <text evidence="2">Belongs to the binding-protein-dependent transport system permease family. CysTW subfamily.</text>
</comment>
<feature type="compositionally biased region" description="Polar residues" evidence="9">
    <location>
        <begin position="1"/>
        <end position="14"/>
    </location>
</feature>
<feature type="transmembrane region" description="Helical" evidence="8">
    <location>
        <begin position="284"/>
        <end position="308"/>
    </location>
</feature>
<dbReference type="AlphaFoldDB" id="A0A128EUQ2"/>
<evidence type="ECO:0000313" key="12">
    <source>
        <dbReference type="Proteomes" id="UP000073601"/>
    </source>
</evidence>
<evidence type="ECO:0000256" key="2">
    <source>
        <dbReference type="ARBA" id="ARBA00007069"/>
    </source>
</evidence>
<feature type="transmembrane region" description="Helical" evidence="8">
    <location>
        <begin position="129"/>
        <end position="145"/>
    </location>
</feature>
<evidence type="ECO:0000256" key="7">
    <source>
        <dbReference type="ARBA" id="ARBA00023136"/>
    </source>
</evidence>
<dbReference type="GO" id="GO:0005886">
    <property type="term" value="C:plasma membrane"/>
    <property type="evidence" value="ECO:0007669"/>
    <property type="project" value="UniProtKB-SubCell"/>
</dbReference>
<proteinExistence type="inferred from homology"/>
<dbReference type="SUPFAM" id="SSF161098">
    <property type="entry name" value="MetI-like"/>
    <property type="match status" value="1"/>
</dbReference>
<dbReference type="InterPro" id="IPR035906">
    <property type="entry name" value="MetI-like_sf"/>
</dbReference>